<dbReference type="InterPro" id="IPR023393">
    <property type="entry name" value="START-like_dom_sf"/>
</dbReference>
<dbReference type="EMBL" id="CP030941">
    <property type="protein sequence ID" value="UUP15902.1"/>
    <property type="molecule type" value="Genomic_DNA"/>
</dbReference>
<protein>
    <recommendedName>
        <fullName evidence="3">SRPBCC family protein</fullName>
    </recommendedName>
</protein>
<accession>A0ABY5MEQ8</accession>
<evidence type="ECO:0000313" key="2">
    <source>
        <dbReference type="Proteomes" id="UP001342418"/>
    </source>
</evidence>
<proteinExistence type="predicted"/>
<dbReference type="Proteomes" id="UP001342418">
    <property type="component" value="Chromosome"/>
</dbReference>
<name>A0ABY5MEQ8_9HYPH</name>
<keyword evidence="2" id="KW-1185">Reference proteome</keyword>
<dbReference type="SUPFAM" id="SSF55961">
    <property type="entry name" value="Bet v1-like"/>
    <property type="match status" value="1"/>
</dbReference>
<organism evidence="1 2">
    <name type="scientific">Nitratireductor thuwali</name>
    <dbReference type="NCBI Taxonomy" id="2267699"/>
    <lineage>
        <taxon>Bacteria</taxon>
        <taxon>Pseudomonadati</taxon>
        <taxon>Pseudomonadota</taxon>
        <taxon>Alphaproteobacteria</taxon>
        <taxon>Hyphomicrobiales</taxon>
        <taxon>Phyllobacteriaceae</taxon>
        <taxon>Nitratireductor</taxon>
    </lineage>
</organism>
<gene>
    <name evidence="1" type="ORF">NTH_00342</name>
</gene>
<dbReference type="RefSeq" id="WP_338528371.1">
    <property type="nucleotide sequence ID" value="NZ_CP030941.1"/>
</dbReference>
<reference evidence="1 2" key="1">
    <citation type="submission" date="2018-07" db="EMBL/GenBank/DDBJ databases">
        <title>Genome sequence of Nitratireductor thuwali#1536.</title>
        <authorList>
            <person name="Michoud G."/>
            <person name="Merlino G."/>
            <person name="Sefrji F.O."/>
            <person name="Daffonchio D."/>
        </authorList>
    </citation>
    <scope>NUCLEOTIDE SEQUENCE [LARGE SCALE GENOMIC DNA]</scope>
    <source>
        <strain evidence="2">Nit1536</strain>
    </source>
</reference>
<evidence type="ECO:0000313" key="1">
    <source>
        <dbReference type="EMBL" id="UUP15902.1"/>
    </source>
</evidence>
<dbReference type="Gene3D" id="3.30.530.20">
    <property type="match status" value="1"/>
</dbReference>
<evidence type="ECO:0008006" key="3">
    <source>
        <dbReference type="Google" id="ProtNLM"/>
    </source>
</evidence>
<sequence>MNLSDSYAHSVTALLEVPAGTAFDFMCDPMALGRWSLGCWDTRPTGSDGIYQGRSLFDGGEGTFRIAADAQRMLVDYLLGPPDRMVPRISARIVAAETCDLKSGQCYLTLTAWRTSGMDEARWHRLCASHEAEILLIKAQCESAANARPES</sequence>